<evidence type="ECO:0000313" key="1">
    <source>
        <dbReference type="EMBL" id="GFM36494.1"/>
    </source>
</evidence>
<dbReference type="Proteomes" id="UP000503820">
    <property type="component" value="Unassembled WGS sequence"/>
</dbReference>
<name>A0A7J0BU36_9BACT</name>
<sequence>MNGIQAGYGADAYGFGQLFGLSRGAAGGSGSLMGNGRVSVAARQGEDVSAVFAADVVSRITPPDTERLQGPEALAGFGEDEQGLAGALQRTVEHVQERYGKEAATAVMGMMYSRIAEGGVTEDSLGKGLLDSVRFIDRNFGMAEGDAFMAELNGDLNEQMNAYFDNGLSERFFAATPGTASISQSFSTALATVAKEAGQDTADGILALLEPAMADTENPLEALKAALSEADGMLGEEHAGLSFTGLLAQNVAQGEAALAPKVGTLLDLTV</sequence>
<dbReference type="EMBL" id="BLVP01000006">
    <property type="protein sequence ID" value="GFM36494.1"/>
    <property type="molecule type" value="Genomic_DNA"/>
</dbReference>
<dbReference type="AlphaFoldDB" id="A0A7J0BU36"/>
<keyword evidence="2" id="KW-1185">Reference proteome</keyword>
<proteinExistence type="predicted"/>
<gene>
    <name evidence="1" type="ORF">DSM19430T_11780</name>
</gene>
<accession>A0A7J0BU36</accession>
<comment type="caution">
    <text evidence="1">The sequence shown here is derived from an EMBL/GenBank/DDBJ whole genome shotgun (WGS) entry which is preliminary data.</text>
</comment>
<protein>
    <submittedName>
        <fullName evidence="1">Uncharacterized protein</fullName>
    </submittedName>
</protein>
<evidence type="ECO:0000313" key="2">
    <source>
        <dbReference type="Proteomes" id="UP000503820"/>
    </source>
</evidence>
<dbReference type="RefSeq" id="WP_174409167.1">
    <property type="nucleotide sequence ID" value="NZ_BLVP01000006.1"/>
</dbReference>
<reference evidence="1 2" key="1">
    <citation type="submission" date="2020-05" db="EMBL/GenBank/DDBJ databases">
        <title>Draft genome sequence of Desulfovibrio psychrotolerans JS1T.</title>
        <authorList>
            <person name="Ueno A."/>
            <person name="Tamazawa S."/>
            <person name="Tamamura S."/>
            <person name="Murakami T."/>
            <person name="Kiyama T."/>
            <person name="Inomata H."/>
            <person name="Amano Y."/>
            <person name="Miyakawa K."/>
            <person name="Tamaki H."/>
            <person name="Naganuma T."/>
            <person name="Kaneko K."/>
        </authorList>
    </citation>
    <scope>NUCLEOTIDE SEQUENCE [LARGE SCALE GENOMIC DNA]</scope>
    <source>
        <strain evidence="1 2">JS1</strain>
    </source>
</reference>
<organism evidence="1 2">
    <name type="scientific">Desulfovibrio psychrotolerans</name>
    <dbReference type="NCBI Taxonomy" id="415242"/>
    <lineage>
        <taxon>Bacteria</taxon>
        <taxon>Pseudomonadati</taxon>
        <taxon>Thermodesulfobacteriota</taxon>
        <taxon>Desulfovibrionia</taxon>
        <taxon>Desulfovibrionales</taxon>
        <taxon>Desulfovibrionaceae</taxon>
        <taxon>Desulfovibrio</taxon>
    </lineage>
</organism>